<accession>A0ABM6JU24</accession>
<evidence type="ECO:0000313" key="2">
    <source>
        <dbReference type="EMBL" id="ARF13609.1"/>
    </source>
</evidence>
<dbReference type="Proteomes" id="UP000192486">
    <property type="component" value="Chromosome"/>
</dbReference>
<name>A0ABM6JU24_SPOUR</name>
<reference evidence="2 3" key="1">
    <citation type="submission" date="2016-04" db="EMBL/GenBank/DDBJ databases">
        <title>Comparative Genomics and Epigenetics of Sporosarcina ureae.</title>
        <authorList>
            <person name="Oliver A.S."/>
            <person name="Cooper K.K."/>
        </authorList>
    </citation>
    <scope>NUCLEOTIDE SEQUENCE [LARGE SCALE GENOMIC DNA]</scope>
    <source>
        <strain evidence="2 3">S204</strain>
    </source>
</reference>
<protein>
    <recommendedName>
        <fullName evidence="1">YokE-like PH domain-containing protein</fullName>
    </recommendedName>
</protein>
<dbReference type="InterPro" id="IPR039519">
    <property type="entry name" value="YokE-like_PH"/>
</dbReference>
<evidence type="ECO:0000313" key="3">
    <source>
        <dbReference type="Proteomes" id="UP000192486"/>
    </source>
</evidence>
<feature type="domain" description="YokE-like PH" evidence="1">
    <location>
        <begin position="40"/>
        <end position="122"/>
    </location>
</feature>
<proteinExistence type="predicted"/>
<evidence type="ECO:0000259" key="1">
    <source>
        <dbReference type="Pfam" id="PF14470"/>
    </source>
</evidence>
<gene>
    <name evidence="2" type="ORF">SporoS204_05200</name>
</gene>
<dbReference type="EMBL" id="CP015108">
    <property type="protein sequence ID" value="ARF13609.1"/>
    <property type="molecule type" value="Genomic_DNA"/>
</dbReference>
<organism evidence="2 3">
    <name type="scientific">Sporosarcina ureae</name>
    <dbReference type="NCBI Taxonomy" id="1571"/>
    <lineage>
        <taxon>Bacteria</taxon>
        <taxon>Bacillati</taxon>
        <taxon>Bacillota</taxon>
        <taxon>Bacilli</taxon>
        <taxon>Bacillales</taxon>
        <taxon>Caryophanaceae</taxon>
        <taxon>Sporosarcina</taxon>
    </lineage>
</organism>
<sequence>MYKTFEQLKREGRSVIHKKNINIHSYESSSLVFNHMTIDEGEPIEYLQTIQQHKGVRTGLIVLTSKKVIVGFNKGLIGGEVNAFLYKQIAGVDFSKRLLYETMTINSTGEKALKFQCTKSEIVADLIRKKIDELDKKSNVQTIINDDFTVRLKRLQNLKLEGAITEDEFNKMKASILKELT</sequence>
<keyword evidence="3" id="KW-1185">Reference proteome</keyword>
<dbReference type="Pfam" id="PF14470">
    <property type="entry name" value="bPH_3"/>
    <property type="match status" value="1"/>
</dbReference>